<proteinExistence type="predicted"/>
<comment type="caution">
    <text evidence="1">The sequence shown here is derived from an EMBL/GenBank/DDBJ whole genome shotgun (WGS) entry which is preliminary data.</text>
</comment>
<name>A0ABD5T1E5_9EURY</name>
<accession>A0ABD5T1E5</accession>
<evidence type="ECO:0000313" key="2">
    <source>
        <dbReference type="Proteomes" id="UP001596274"/>
    </source>
</evidence>
<dbReference type="EMBL" id="JBHSWT010000317">
    <property type="protein sequence ID" value="MFC6771270.1"/>
    <property type="molecule type" value="Genomic_DNA"/>
</dbReference>
<organism evidence="1 2">
    <name type="scientific">Halorubrum pallidum</name>
    <dbReference type="NCBI Taxonomy" id="1526114"/>
    <lineage>
        <taxon>Archaea</taxon>
        <taxon>Methanobacteriati</taxon>
        <taxon>Methanobacteriota</taxon>
        <taxon>Stenosarchaea group</taxon>
        <taxon>Halobacteria</taxon>
        <taxon>Halobacteriales</taxon>
        <taxon>Haloferacaceae</taxon>
        <taxon>Halorubrum</taxon>
    </lineage>
</organism>
<protein>
    <submittedName>
        <fullName evidence="1">Uncharacterized protein</fullName>
    </submittedName>
</protein>
<dbReference type="Proteomes" id="UP001596274">
    <property type="component" value="Unassembled WGS sequence"/>
</dbReference>
<gene>
    <name evidence="1" type="ORF">ACFQDD_07025</name>
</gene>
<evidence type="ECO:0000313" key="1">
    <source>
        <dbReference type="EMBL" id="MFC6771270.1"/>
    </source>
</evidence>
<dbReference type="AlphaFoldDB" id="A0ABD5T1E5"/>
<sequence length="147" mass="16009">MVHAISPKSRVESLANDAVEPFGTDIMIDRVTVAVEDSHKVRTIASLIESAEIVDTRAFSDQTTEKAVDVSKEMSEEIGNVVDEVVAEECREVIDESGPSWWEESDVIMEEMVHEAVEEAAAWLSDHRDAADRAGVDVEGGGAIAPR</sequence>
<keyword evidence="2" id="KW-1185">Reference proteome</keyword>
<reference evidence="1 2" key="1">
    <citation type="journal article" date="2019" name="Int. J. Syst. Evol. Microbiol.">
        <title>The Global Catalogue of Microorganisms (GCM) 10K type strain sequencing project: providing services to taxonomists for standard genome sequencing and annotation.</title>
        <authorList>
            <consortium name="The Broad Institute Genomics Platform"/>
            <consortium name="The Broad Institute Genome Sequencing Center for Infectious Disease"/>
            <person name="Wu L."/>
            <person name="Ma J."/>
        </authorList>
    </citation>
    <scope>NUCLEOTIDE SEQUENCE [LARGE SCALE GENOMIC DNA]</scope>
    <source>
        <strain evidence="1 2">PJ61</strain>
    </source>
</reference>